<keyword evidence="7" id="KW-0240">DNA-directed RNA polymerase</keyword>
<dbReference type="GO" id="GO:0005666">
    <property type="term" value="C:RNA polymerase III complex"/>
    <property type="evidence" value="ECO:0007669"/>
    <property type="project" value="UniProtKB-UniRule"/>
</dbReference>
<reference evidence="7" key="1">
    <citation type="submission" date="2025-04" db="UniProtKB">
        <authorList>
            <consortium name="RefSeq"/>
        </authorList>
    </citation>
    <scope>IDENTIFICATION</scope>
    <source>
        <tissue evidence="7">Whole insect</tissue>
    </source>
</reference>
<keyword evidence="3" id="KW-0539">Nucleus</keyword>
<evidence type="ECO:0000313" key="7">
    <source>
        <dbReference type="RefSeq" id="XP_028135449.1"/>
    </source>
</evidence>
<dbReference type="InterPro" id="IPR024661">
    <property type="entry name" value="RNA_pol_III_Rpc31"/>
</dbReference>
<dbReference type="AlphaFoldDB" id="A0A6P7FHA4"/>
<dbReference type="RefSeq" id="XP_028135449.1">
    <property type="nucleotide sequence ID" value="XM_028279648.1"/>
</dbReference>
<dbReference type="KEGG" id="dvv:114330326"/>
<dbReference type="OrthoDB" id="5377312at2759"/>
<dbReference type="FunCoup" id="A0A6P7FHA4">
    <property type="interactions" value="260"/>
</dbReference>
<evidence type="ECO:0000313" key="6">
    <source>
        <dbReference type="Proteomes" id="UP001652700"/>
    </source>
</evidence>
<evidence type="ECO:0000256" key="2">
    <source>
        <dbReference type="ARBA" id="ARBA00008352"/>
    </source>
</evidence>
<gene>
    <name evidence="7" type="primary">LOC114330326</name>
</gene>
<dbReference type="GeneID" id="114330326"/>
<dbReference type="InParanoid" id="A0A6P7FHA4"/>
<evidence type="ECO:0000256" key="1">
    <source>
        <dbReference type="ARBA" id="ARBA00004123"/>
    </source>
</evidence>
<dbReference type="PANTHER" id="PTHR15367:SF2">
    <property type="entry name" value="DNA-DIRECTED RNA POLYMERASE III SUBUNIT"/>
    <property type="match status" value="1"/>
</dbReference>
<evidence type="ECO:0000256" key="4">
    <source>
        <dbReference type="SAM" id="MobiDB-lite"/>
    </source>
</evidence>
<keyword evidence="7" id="KW-0804">Transcription</keyword>
<dbReference type="CTD" id="10622"/>
<protein>
    <submittedName>
        <fullName evidence="7">DNA-directed RNA polymerase III subunit RPC7</fullName>
    </submittedName>
</protein>
<feature type="compositionally biased region" description="Acidic residues" evidence="4">
    <location>
        <begin position="199"/>
        <end position="214"/>
    </location>
</feature>
<dbReference type="Pfam" id="PF11705">
    <property type="entry name" value="RNA_pol_3_Rpc31"/>
    <property type="match status" value="1"/>
</dbReference>
<sequence length="214" mass="24492">MGGRGRGGRGGVSKSFNKEQLTSLGVGNKELVPGPVLEPPLLYPIMERRPAPLSQSLEMDYLLILRQDFIDHMQLSGSYLKMPESKHQPQQEIDKLVAQLPSAKEKFDWRLFPSELRPKVLVKRIPKSEKSKNVNIEQRLNALEKLEVKTENVETTKVKTEVEENDDEDKEDFEGLEDEEDEEMDDGTDYANNYFDNGEGYEDEDDNLEDGPIY</sequence>
<dbReference type="GO" id="GO:0006383">
    <property type="term" value="P:transcription by RNA polymerase III"/>
    <property type="evidence" value="ECO:0007669"/>
    <property type="project" value="UniProtKB-UniRule"/>
</dbReference>
<proteinExistence type="inferred from homology"/>
<comment type="similarity">
    <text evidence="2">Belongs to the eukaryotic RPC7 RNA polymerase subunit family.</text>
</comment>
<feature type="compositionally biased region" description="Acidic residues" evidence="4">
    <location>
        <begin position="163"/>
        <end position="188"/>
    </location>
</feature>
<evidence type="ECO:0000313" key="5">
    <source>
        <dbReference type="EnsemblMetazoa" id="XP_028135449.1"/>
    </source>
</evidence>
<comment type="subcellular location">
    <subcellularLocation>
        <location evidence="1">Nucleus</location>
    </subcellularLocation>
</comment>
<reference evidence="5" key="2">
    <citation type="submission" date="2025-05" db="UniProtKB">
        <authorList>
            <consortium name="EnsemblMetazoa"/>
        </authorList>
    </citation>
    <scope>IDENTIFICATION</scope>
</reference>
<feature type="region of interest" description="Disordered" evidence="4">
    <location>
        <begin position="158"/>
        <end position="214"/>
    </location>
</feature>
<dbReference type="PANTHER" id="PTHR15367">
    <property type="entry name" value="DNA-DIRECTED RNA POLYMERASE III"/>
    <property type="match status" value="1"/>
</dbReference>
<dbReference type="Proteomes" id="UP001652700">
    <property type="component" value="Unplaced"/>
</dbReference>
<dbReference type="EnsemblMetazoa" id="XM_028279648.2">
    <property type="protein sequence ID" value="XP_028135449.1"/>
    <property type="gene ID" value="LOC114330326"/>
</dbReference>
<evidence type="ECO:0000256" key="3">
    <source>
        <dbReference type="ARBA" id="ARBA00023242"/>
    </source>
</evidence>
<organism evidence="7">
    <name type="scientific">Diabrotica virgifera virgifera</name>
    <name type="common">western corn rootworm</name>
    <dbReference type="NCBI Taxonomy" id="50390"/>
    <lineage>
        <taxon>Eukaryota</taxon>
        <taxon>Metazoa</taxon>
        <taxon>Ecdysozoa</taxon>
        <taxon>Arthropoda</taxon>
        <taxon>Hexapoda</taxon>
        <taxon>Insecta</taxon>
        <taxon>Pterygota</taxon>
        <taxon>Neoptera</taxon>
        <taxon>Endopterygota</taxon>
        <taxon>Coleoptera</taxon>
        <taxon>Polyphaga</taxon>
        <taxon>Cucujiformia</taxon>
        <taxon>Chrysomeloidea</taxon>
        <taxon>Chrysomelidae</taxon>
        <taxon>Galerucinae</taxon>
        <taxon>Diabroticina</taxon>
        <taxon>Diabroticites</taxon>
        <taxon>Diabrotica</taxon>
    </lineage>
</organism>
<name>A0A6P7FHA4_DIAVI</name>
<keyword evidence="6" id="KW-1185">Reference proteome</keyword>
<accession>A0A6P7FHA4</accession>